<accession>A0AAD6GBZ4</accession>
<reference evidence="2 3" key="1">
    <citation type="journal article" date="2023" name="IMA Fungus">
        <title>Comparative genomic study of the Penicillium genus elucidates a diverse pangenome and 15 lateral gene transfer events.</title>
        <authorList>
            <person name="Petersen C."/>
            <person name="Sorensen T."/>
            <person name="Nielsen M.R."/>
            <person name="Sondergaard T.E."/>
            <person name="Sorensen J.L."/>
            <person name="Fitzpatrick D.A."/>
            <person name="Frisvad J.C."/>
            <person name="Nielsen K.L."/>
        </authorList>
    </citation>
    <scope>NUCLEOTIDE SEQUENCE [LARGE SCALE GENOMIC DNA]</scope>
    <source>
        <strain evidence="2 3">IBT 35679</strain>
    </source>
</reference>
<organism evidence="2 3">
    <name type="scientific">Penicillium frequentans</name>
    <dbReference type="NCBI Taxonomy" id="3151616"/>
    <lineage>
        <taxon>Eukaryota</taxon>
        <taxon>Fungi</taxon>
        <taxon>Dikarya</taxon>
        <taxon>Ascomycota</taxon>
        <taxon>Pezizomycotina</taxon>
        <taxon>Eurotiomycetes</taxon>
        <taxon>Eurotiomycetidae</taxon>
        <taxon>Eurotiales</taxon>
        <taxon>Aspergillaceae</taxon>
        <taxon>Penicillium</taxon>
    </lineage>
</organism>
<dbReference type="SUPFAM" id="SSF55729">
    <property type="entry name" value="Acyl-CoA N-acyltransferases (Nat)"/>
    <property type="match status" value="1"/>
</dbReference>
<dbReference type="InterPro" id="IPR000182">
    <property type="entry name" value="GNAT_dom"/>
</dbReference>
<dbReference type="InterPro" id="IPR016181">
    <property type="entry name" value="Acyl_CoA_acyltransferase"/>
</dbReference>
<dbReference type="Gene3D" id="3.40.630.30">
    <property type="match status" value="1"/>
</dbReference>
<evidence type="ECO:0000259" key="1">
    <source>
        <dbReference type="PROSITE" id="PS51186"/>
    </source>
</evidence>
<evidence type="ECO:0000313" key="3">
    <source>
        <dbReference type="Proteomes" id="UP001220324"/>
    </source>
</evidence>
<gene>
    <name evidence="2" type="ORF">N7494_009174</name>
</gene>
<keyword evidence="3" id="KW-1185">Reference proteome</keyword>
<dbReference type="Pfam" id="PF00583">
    <property type="entry name" value="Acetyltransf_1"/>
    <property type="match status" value="1"/>
</dbReference>
<sequence length="197" mass="22595">MSLTLQPVTESDIPSLSELWYKSFSIPINLLMFPNTPGIRAWWNEANGHDLLHNPHRKYLKVVDPVPVPGAVVAYAKWDLDPQHSGARFPEWHAESHRETCDLVFTVLDEEKRTFFGERRFYYLDMLVVDPAYRGRGAAAMLIQWGCELADQEGVPVYLDAHIDAAPMYRRFGFNDREDKVVTSEGAVSMIREPETK</sequence>
<dbReference type="PROSITE" id="PS51186">
    <property type="entry name" value="GNAT"/>
    <property type="match status" value="1"/>
</dbReference>
<dbReference type="PANTHER" id="PTHR42791:SF2">
    <property type="entry name" value="N-ACETYLTRANSFERASE DOMAIN-CONTAINING PROTEIN"/>
    <property type="match status" value="1"/>
</dbReference>
<dbReference type="GO" id="GO:0016747">
    <property type="term" value="F:acyltransferase activity, transferring groups other than amino-acyl groups"/>
    <property type="evidence" value="ECO:0007669"/>
    <property type="project" value="InterPro"/>
</dbReference>
<dbReference type="AlphaFoldDB" id="A0AAD6GBZ4"/>
<proteinExistence type="predicted"/>
<feature type="domain" description="N-acetyltransferase" evidence="1">
    <location>
        <begin position="61"/>
        <end position="195"/>
    </location>
</feature>
<name>A0AAD6GBZ4_9EURO</name>
<dbReference type="CDD" id="cd04301">
    <property type="entry name" value="NAT_SF"/>
    <property type="match status" value="1"/>
</dbReference>
<dbReference type="EMBL" id="JAQIZZ010000007">
    <property type="protein sequence ID" value="KAJ5532622.1"/>
    <property type="molecule type" value="Genomic_DNA"/>
</dbReference>
<evidence type="ECO:0000313" key="2">
    <source>
        <dbReference type="EMBL" id="KAJ5532622.1"/>
    </source>
</evidence>
<dbReference type="Proteomes" id="UP001220324">
    <property type="component" value="Unassembled WGS sequence"/>
</dbReference>
<comment type="caution">
    <text evidence="2">The sequence shown here is derived from an EMBL/GenBank/DDBJ whole genome shotgun (WGS) entry which is preliminary data.</text>
</comment>
<dbReference type="InterPro" id="IPR052523">
    <property type="entry name" value="Trichothecene_AcTrans"/>
</dbReference>
<protein>
    <recommendedName>
        <fullName evidence="1">N-acetyltransferase domain-containing protein</fullName>
    </recommendedName>
</protein>
<dbReference type="PANTHER" id="PTHR42791">
    <property type="entry name" value="GNAT FAMILY ACETYLTRANSFERASE"/>
    <property type="match status" value="1"/>
</dbReference>